<protein>
    <recommendedName>
        <fullName evidence="2">SEC7 domain-containing protein</fullName>
    </recommendedName>
</protein>
<dbReference type="SMART" id="SM00222">
    <property type="entry name" value="Sec7"/>
    <property type="match status" value="1"/>
</dbReference>
<dbReference type="InterPro" id="IPR041681">
    <property type="entry name" value="PH_9"/>
</dbReference>
<feature type="region of interest" description="Disordered" evidence="1">
    <location>
        <begin position="236"/>
        <end position="346"/>
    </location>
</feature>
<feature type="region of interest" description="Disordered" evidence="1">
    <location>
        <begin position="377"/>
        <end position="468"/>
    </location>
</feature>
<dbReference type="EMBL" id="CP138591">
    <property type="protein sequence ID" value="WPH04343.1"/>
    <property type="molecule type" value="Genomic_DNA"/>
</dbReference>
<evidence type="ECO:0000313" key="3">
    <source>
        <dbReference type="EMBL" id="WPH04343.1"/>
    </source>
</evidence>
<sequence length="1511" mass="164999">MPQDAPPGTPRASSTTTSHQRRPSSHGKQPARAPHALSPCEDQNLTTTTTTSDGGYGLRQAHGLSWDSTTRDSVVDNLLLSLGSFPGSAGIISDVPDLDFDREQYRPPSFKFDMKPIQRVRGHTYSSSLSSEYDPSAVSPRSTVSVGKRSRRSNSGSQFQLSSITGRVKITSPKSNDSGRASIETQKPAIKKANEKENDDPRSENHGYVTLSPTRKSRPLRNSMSLDHLYSEAHGASSILDRGRPTFDTATEPSTPAGPRKLQKANTAGDQGFPKSLRKTTTQSDLRSATKTNMPATQISRNPAREFMRSNNVQPSHSPELPWDRQNSPLSPTHPSPRHKDTPPQVKERQGFFKRVFGGSSRAASATADFQPLTIDDLHKTHDVQRPRTQMEAPKTADASMRSEIRQASRDPASTGTQAPPSLNKKPSSFFRRRKKSISADLPPPVPRKDNRFDVPLQQENPSASSLRKAMDSYLNSEAVKSLGNSSLGMDFSGKSETQDSAAESDDLDMFHPGYTTAPGTPIISKLISPRVALASNKGYDQGEQSSPAPIVKNRATGSLSPSSDQFSDARKASIFSNATTESEQTRDNMRDFSGASNTTMKKDDEHWFAARSTRGITSEESHRKGSEQYFPKSLAEAEVRRGSAGTAPIRSESQSGPTEPTVTQVVSTPSTEYHSATSLALPSVLLEGNNLLRKSIEVNGDSPLLPKDGSNDEYVERARKIFEGDEENVTKQEAASWLGEQSEVSSRTLLAYMQLFDLQGMNLLAALRALCGKLLLRGETQQFDRIITALSERWCECNPKHGFKAQDVVHTIFYSLILLNTDLHMADIGEKMSRNAYVKNTLPTIRRVVTDAAPNAFDDRSTVPSRPGIPWMDANTSTPTSPTLPPAGTPTEELAGLDVPKQPPSKRLSLRPGMMRPDFDGLSLDSASQSSNALVNTPWNGPVRGWEMEIEIVLKSFWTSIRAEPLPLLSIVDKQEVVRNESFSNGLKRSGSIVSKAPSESMSYRSKPSSGFRTLTSGWPNKTNRSRQKLYPYSGSSIAASSHTSFDDNNTLWSPSTSNIWSKNSLLSKTLTSASMSSLGLSQRGDYKHSIGFANALSQAIIREEVSNGIDDNESIAIPGGLLEDEALALEGAPWAKEGLLKHKYHRTTEDKKAKERSWTDCFAVISKGKLTLFAFGTSSAKPQSSSGKMGRVRSSNGRAASIATTTVGGGDWMENAECLDSFVLRQTTATTLPPPGYSKNRPHVWALSLPSGAVHLFQVGTPDIAKEFISTANYWSARLSKEPLVGGVSNIEYGWSDNVLSPAARSTVQEGCVSPPTSAGNSHGSPHKVQSPPRTSGTGGARSRPSFQSSLRGSIDTGFGGTKIRLHGDKVQIAEWQPPTQSMMASQLLEVDQIKGLSAYVRNVEEELAKHNELKPAIELTYSPRNANYSRVLANWQRKSEYLLREIIKFQMYVDTLEAAQKAKLEYDKRKAKMDAVRERTTSMEANRFADRGDVTPRAASGAKESPGL</sequence>
<feature type="region of interest" description="Disordered" evidence="1">
    <location>
        <begin position="1480"/>
        <end position="1511"/>
    </location>
</feature>
<dbReference type="InterPro" id="IPR011993">
    <property type="entry name" value="PH-like_dom_sf"/>
</dbReference>
<feature type="region of interest" description="Disordered" evidence="1">
    <location>
        <begin position="538"/>
        <end position="607"/>
    </location>
</feature>
<feature type="domain" description="SEC7" evidence="2">
    <location>
        <begin position="686"/>
        <end position="856"/>
    </location>
</feature>
<dbReference type="PANTHER" id="PTHR10663">
    <property type="entry name" value="GUANYL-NUCLEOTIDE EXCHANGE FACTOR"/>
    <property type="match status" value="1"/>
</dbReference>
<dbReference type="Proteomes" id="UP001303373">
    <property type="component" value="Chromosome 12"/>
</dbReference>
<dbReference type="GO" id="GO:0032012">
    <property type="term" value="P:regulation of ARF protein signal transduction"/>
    <property type="evidence" value="ECO:0007669"/>
    <property type="project" value="InterPro"/>
</dbReference>
<name>A0AAQ3MC60_9PEZI</name>
<organism evidence="3 4">
    <name type="scientific">Acrodontium crateriforme</name>
    <dbReference type="NCBI Taxonomy" id="150365"/>
    <lineage>
        <taxon>Eukaryota</taxon>
        <taxon>Fungi</taxon>
        <taxon>Dikarya</taxon>
        <taxon>Ascomycota</taxon>
        <taxon>Pezizomycotina</taxon>
        <taxon>Dothideomycetes</taxon>
        <taxon>Dothideomycetidae</taxon>
        <taxon>Mycosphaerellales</taxon>
        <taxon>Teratosphaeriaceae</taxon>
        <taxon>Acrodontium</taxon>
    </lineage>
</organism>
<dbReference type="PANTHER" id="PTHR10663:SF373">
    <property type="entry name" value="PH AND SEC7 DOMAIN-CONTAINING PROTEIN C11E3.11C"/>
    <property type="match status" value="1"/>
</dbReference>
<dbReference type="Gene3D" id="2.30.29.30">
    <property type="entry name" value="Pleckstrin-homology domain (PH domain)/Phosphotyrosine-binding domain (PTB)"/>
    <property type="match status" value="1"/>
</dbReference>
<dbReference type="SUPFAM" id="SSF50729">
    <property type="entry name" value="PH domain-like"/>
    <property type="match status" value="1"/>
</dbReference>
<dbReference type="PROSITE" id="PS50190">
    <property type="entry name" value="SEC7"/>
    <property type="match status" value="1"/>
</dbReference>
<feature type="region of interest" description="Disordered" evidence="1">
    <location>
        <begin position="1"/>
        <end position="57"/>
    </location>
</feature>
<dbReference type="CDD" id="cd00171">
    <property type="entry name" value="Sec7"/>
    <property type="match status" value="1"/>
</dbReference>
<feature type="compositionally biased region" description="Polar residues" evidence="1">
    <location>
        <begin position="153"/>
        <end position="165"/>
    </location>
</feature>
<evidence type="ECO:0000256" key="1">
    <source>
        <dbReference type="SAM" id="MobiDB-lite"/>
    </source>
</evidence>
<proteinExistence type="predicted"/>
<accession>A0AAQ3MC60</accession>
<reference evidence="3 4" key="1">
    <citation type="submission" date="2023-11" db="EMBL/GenBank/DDBJ databases">
        <title>An acidophilic fungus is an integral part of prey digestion in a carnivorous sundew plant.</title>
        <authorList>
            <person name="Tsai I.J."/>
        </authorList>
    </citation>
    <scope>NUCLEOTIDE SEQUENCE [LARGE SCALE GENOMIC DNA]</scope>
    <source>
        <strain evidence="3">169a</strain>
    </source>
</reference>
<feature type="compositionally biased region" description="Basic and acidic residues" evidence="1">
    <location>
        <begin position="377"/>
        <end position="386"/>
    </location>
</feature>
<evidence type="ECO:0000259" key="2">
    <source>
        <dbReference type="PROSITE" id="PS50190"/>
    </source>
</evidence>
<dbReference type="InterPro" id="IPR000904">
    <property type="entry name" value="Sec7_dom"/>
</dbReference>
<feature type="region of interest" description="Disordered" evidence="1">
    <location>
        <begin position="1308"/>
        <end position="1357"/>
    </location>
</feature>
<feature type="region of interest" description="Disordered" evidence="1">
    <location>
        <begin position="640"/>
        <end position="663"/>
    </location>
</feature>
<dbReference type="Gene3D" id="1.10.1000.11">
    <property type="entry name" value="Arf Nucleotide-binding Site Opener,domain 2"/>
    <property type="match status" value="1"/>
</dbReference>
<feature type="compositionally biased region" description="Polar residues" evidence="1">
    <location>
        <begin position="556"/>
        <end position="567"/>
    </location>
</feature>
<dbReference type="Pfam" id="PF15410">
    <property type="entry name" value="PH_9"/>
    <property type="match status" value="1"/>
</dbReference>
<dbReference type="GO" id="GO:0005085">
    <property type="term" value="F:guanyl-nucleotide exchange factor activity"/>
    <property type="evidence" value="ECO:0007669"/>
    <property type="project" value="InterPro"/>
</dbReference>
<feature type="compositionally biased region" description="Polar residues" evidence="1">
    <location>
        <begin position="279"/>
        <end position="301"/>
    </location>
</feature>
<dbReference type="InterPro" id="IPR035999">
    <property type="entry name" value="Sec7_dom_sf"/>
</dbReference>
<evidence type="ECO:0000313" key="4">
    <source>
        <dbReference type="Proteomes" id="UP001303373"/>
    </source>
</evidence>
<feature type="region of interest" description="Disordered" evidence="1">
    <location>
        <begin position="857"/>
        <end position="913"/>
    </location>
</feature>
<feature type="region of interest" description="Disordered" evidence="1">
    <location>
        <begin position="491"/>
        <end position="514"/>
    </location>
</feature>
<feature type="compositionally biased region" description="Polar residues" evidence="1">
    <location>
        <begin position="412"/>
        <end position="421"/>
    </location>
</feature>
<dbReference type="SUPFAM" id="SSF48425">
    <property type="entry name" value="Sec7 domain"/>
    <property type="match status" value="1"/>
</dbReference>
<dbReference type="InterPro" id="IPR023394">
    <property type="entry name" value="Sec7_C_sf"/>
</dbReference>
<dbReference type="Pfam" id="PF01369">
    <property type="entry name" value="Sec7"/>
    <property type="match status" value="1"/>
</dbReference>
<feature type="compositionally biased region" description="Polar residues" evidence="1">
    <location>
        <begin position="1308"/>
        <end position="1326"/>
    </location>
</feature>
<keyword evidence="4" id="KW-1185">Reference proteome</keyword>
<feature type="compositionally biased region" description="Polar residues" evidence="1">
    <location>
        <begin position="172"/>
        <end position="185"/>
    </location>
</feature>
<feature type="compositionally biased region" description="Basic and acidic residues" evidence="1">
    <location>
        <begin position="192"/>
        <end position="205"/>
    </location>
</feature>
<gene>
    <name evidence="3" type="ORF">R9X50_00723200</name>
</gene>
<feature type="region of interest" description="Disordered" evidence="1">
    <location>
        <begin position="123"/>
        <end position="220"/>
    </location>
</feature>
<feature type="compositionally biased region" description="Basic and acidic residues" evidence="1">
    <location>
        <begin position="1480"/>
        <end position="1497"/>
    </location>
</feature>